<dbReference type="Gene3D" id="1.20.120.550">
    <property type="entry name" value="Membrane associated eicosanoid/glutathione metabolism-like domain"/>
    <property type="match status" value="1"/>
</dbReference>
<dbReference type="GO" id="GO:0004364">
    <property type="term" value="F:glutathione transferase activity"/>
    <property type="evidence" value="ECO:0007669"/>
    <property type="project" value="UniProtKB-EC"/>
</dbReference>
<reference evidence="18 19" key="1">
    <citation type="submission" date="2024-02" db="EMBL/GenBank/DDBJ databases">
        <title>Chromosome-scale genome assembly of the rough periwinkle Littorina saxatilis.</title>
        <authorList>
            <person name="De Jode A."/>
            <person name="Faria R."/>
            <person name="Formenti G."/>
            <person name="Sims Y."/>
            <person name="Smith T.P."/>
            <person name="Tracey A."/>
            <person name="Wood J.M.D."/>
            <person name="Zagrodzka Z.B."/>
            <person name="Johannesson K."/>
            <person name="Butlin R.K."/>
            <person name="Leder E.H."/>
        </authorList>
    </citation>
    <scope>NUCLEOTIDE SEQUENCE [LARGE SCALE GENOMIC DNA]</scope>
    <source>
        <strain evidence="18">Snail1</strain>
        <tissue evidence="18">Muscle</tissue>
    </source>
</reference>
<keyword evidence="12" id="KW-0496">Mitochondrion</keyword>
<feature type="transmembrane region" description="Helical" evidence="17">
    <location>
        <begin position="20"/>
        <end position="40"/>
    </location>
</feature>
<organism evidence="18 19">
    <name type="scientific">Littorina saxatilis</name>
    <dbReference type="NCBI Taxonomy" id="31220"/>
    <lineage>
        <taxon>Eukaryota</taxon>
        <taxon>Metazoa</taxon>
        <taxon>Spiralia</taxon>
        <taxon>Lophotrochozoa</taxon>
        <taxon>Mollusca</taxon>
        <taxon>Gastropoda</taxon>
        <taxon>Caenogastropoda</taxon>
        <taxon>Littorinimorpha</taxon>
        <taxon>Littorinoidea</taxon>
        <taxon>Littorinidae</taxon>
        <taxon>Littorina</taxon>
    </lineage>
</organism>
<evidence type="ECO:0000313" key="19">
    <source>
        <dbReference type="Proteomes" id="UP001374579"/>
    </source>
</evidence>
<evidence type="ECO:0000256" key="13">
    <source>
        <dbReference type="ARBA" id="ARBA00023136"/>
    </source>
</evidence>
<comment type="function">
    <text evidence="1">Conjugation of reduced glutathione to a wide number of exogenous and endogenous hydrophobic electrophiles.</text>
</comment>
<feature type="transmembrane region" description="Helical" evidence="17">
    <location>
        <begin position="87"/>
        <end position="115"/>
    </location>
</feature>
<evidence type="ECO:0000256" key="14">
    <source>
        <dbReference type="ARBA" id="ARBA00038540"/>
    </source>
</evidence>
<keyword evidence="10 17" id="KW-1133">Transmembrane helix</keyword>
<dbReference type="PANTHER" id="PTHR10689:SF6">
    <property type="entry name" value="MICROSOMAL GLUTATHIONE S-TRANSFERASE 1"/>
    <property type="match status" value="1"/>
</dbReference>
<dbReference type="GO" id="GO:0005789">
    <property type="term" value="C:endoplasmic reticulum membrane"/>
    <property type="evidence" value="ECO:0007669"/>
    <property type="project" value="UniProtKB-SubCell"/>
</dbReference>
<comment type="catalytic activity">
    <reaction evidence="16">
        <text>RX + glutathione = an S-substituted glutathione + a halide anion + H(+)</text>
        <dbReference type="Rhea" id="RHEA:16437"/>
        <dbReference type="ChEBI" id="CHEBI:15378"/>
        <dbReference type="ChEBI" id="CHEBI:16042"/>
        <dbReference type="ChEBI" id="CHEBI:17792"/>
        <dbReference type="ChEBI" id="CHEBI:57925"/>
        <dbReference type="ChEBI" id="CHEBI:90779"/>
        <dbReference type="EC" id="2.5.1.18"/>
    </reaction>
    <physiologicalReaction direction="left-to-right" evidence="16">
        <dbReference type="Rhea" id="RHEA:16438"/>
    </physiologicalReaction>
</comment>
<keyword evidence="9" id="KW-0256">Endoplasmic reticulum</keyword>
<dbReference type="InterPro" id="IPR001129">
    <property type="entry name" value="Membr-assoc_MAPEG"/>
</dbReference>
<comment type="caution">
    <text evidence="18">The sequence shown here is derived from an EMBL/GenBank/DDBJ whole genome shotgun (WGS) entry which is preliminary data.</text>
</comment>
<comment type="similarity">
    <text evidence="4">Belongs to the MAPEG family.</text>
</comment>
<evidence type="ECO:0000256" key="7">
    <source>
        <dbReference type="ARBA" id="ARBA00022692"/>
    </source>
</evidence>
<evidence type="ECO:0000256" key="15">
    <source>
        <dbReference type="ARBA" id="ARBA00039397"/>
    </source>
</evidence>
<accession>A0AAN9G617</accession>
<sequence length="160" mass="17450">MAPGGLNAALSLENPVFKAFITYAVIVIVKTMLMSIVTALNRFKNKAFANPEDARGMKDKEGGRLKPVTNLDVERVRRCHLNDLENVIPFVLIGLLYVATSPALSTALLHFRLFAGSRLFHSVAYLLPLPQPSRALGFFVGYLTTFSMAYSTAAAVGFAL</sequence>
<dbReference type="EMBL" id="JBAMIC010000018">
    <property type="protein sequence ID" value="KAK7095195.1"/>
    <property type="molecule type" value="Genomic_DNA"/>
</dbReference>
<evidence type="ECO:0000256" key="12">
    <source>
        <dbReference type="ARBA" id="ARBA00023128"/>
    </source>
</evidence>
<evidence type="ECO:0000256" key="6">
    <source>
        <dbReference type="ARBA" id="ARBA00022679"/>
    </source>
</evidence>
<evidence type="ECO:0000256" key="3">
    <source>
        <dbReference type="ARBA" id="ARBA00004477"/>
    </source>
</evidence>
<dbReference type="EC" id="2.5.1.18" evidence="5"/>
<dbReference type="Pfam" id="PF01124">
    <property type="entry name" value="MAPEG"/>
    <property type="match status" value="1"/>
</dbReference>
<comment type="subcellular location">
    <subcellularLocation>
        <location evidence="3">Endoplasmic reticulum membrane</location>
        <topology evidence="3">Multi-pass membrane protein</topology>
    </subcellularLocation>
    <subcellularLocation>
        <location evidence="2">Mitochondrion outer membrane</location>
    </subcellularLocation>
</comment>
<evidence type="ECO:0000256" key="1">
    <source>
        <dbReference type="ARBA" id="ARBA00003701"/>
    </source>
</evidence>
<protein>
    <recommendedName>
        <fullName evidence="15">Microsomal glutathione S-transferase 1</fullName>
        <ecNumber evidence="5">2.5.1.18</ecNumber>
    </recommendedName>
</protein>
<keyword evidence="13 17" id="KW-0472">Membrane</keyword>
<name>A0AAN9G617_9CAEN</name>
<dbReference type="Proteomes" id="UP001374579">
    <property type="component" value="Unassembled WGS sequence"/>
</dbReference>
<dbReference type="GO" id="GO:0005741">
    <property type="term" value="C:mitochondrial outer membrane"/>
    <property type="evidence" value="ECO:0007669"/>
    <property type="project" value="UniProtKB-SubCell"/>
</dbReference>
<gene>
    <name evidence="18" type="ORF">V1264_006639</name>
</gene>
<evidence type="ECO:0000256" key="16">
    <source>
        <dbReference type="ARBA" id="ARBA00049385"/>
    </source>
</evidence>
<proteinExistence type="inferred from homology"/>
<evidence type="ECO:0000256" key="10">
    <source>
        <dbReference type="ARBA" id="ARBA00022989"/>
    </source>
</evidence>
<evidence type="ECO:0000256" key="4">
    <source>
        <dbReference type="ARBA" id="ARBA00010459"/>
    </source>
</evidence>
<comment type="subunit">
    <text evidence="14">Homotrimer; The trimer binds only one molecule of glutathione.</text>
</comment>
<evidence type="ECO:0000313" key="18">
    <source>
        <dbReference type="EMBL" id="KAK7095195.1"/>
    </source>
</evidence>
<evidence type="ECO:0000256" key="11">
    <source>
        <dbReference type="ARBA" id="ARBA00022990"/>
    </source>
</evidence>
<keyword evidence="19" id="KW-1185">Reference proteome</keyword>
<evidence type="ECO:0000256" key="8">
    <source>
        <dbReference type="ARBA" id="ARBA00022787"/>
    </source>
</evidence>
<evidence type="ECO:0000256" key="5">
    <source>
        <dbReference type="ARBA" id="ARBA00012452"/>
    </source>
</evidence>
<evidence type="ECO:0000256" key="2">
    <source>
        <dbReference type="ARBA" id="ARBA00004294"/>
    </source>
</evidence>
<keyword evidence="7 17" id="KW-0812">Transmembrane</keyword>
<dbReference type="InterPro" id="IPR040162">
    <property type="entry name" value="MGST1-like"/>
</dbReference>
<keyword evidence="8" id="KW-1000">Mitochondrion outer membrane</keyword>
<feature type="transmembrane region" description="Helical" evidence="17">
    <location>
        <begin position="135"/>
        <end position="159"/>
    </location>
</feature>
<keyword evidence="6" id="KW-0808">Transferase</keyword>
<evidence type="ECO:0000256" key="9">
    <source>
        <dbReference type="ARBA" id="ARBA00022824"/>
    </source>
</evidence>
<dbReference type="AlphaFoldDB" id="A0AAN9G617"/>
<dbReference type="InterPro" id="IPR023352">
    <property type="entry name" value="MAPEG-like_dom_sf"/>
</dbReference>
<dbReference type="PANTHER" id="PTHR10689">
    <property type="entry name" value="MICROSOMAL GLUTATHIONE S-TRANSFERASE 1"/>
    <property type="match status" value="1"/>
</dbReference>
<evidence type="ECO:0000256" key="17">
    <source>
        <dbReference type="SAM" id="Phobius"/>
    </source>
</evidence>
<dbReference type="SUPFAM" id="SSF161084">
    <property type="entry name" value="MAPEG domain-like"/>
    <property type="match status" value="1"/>
</dbReference>
<dbReference type="FunFam" id="1.20.120.550:FF:000002">
    <property type="entry name" value="Microsomal glutathione S-transferase 1"/>
    <property type="match status" value="1"/>
</dbReference>
<keyword evidence="11" id="KW-0007">Acetylation</keyword>